<sequence length="160" mass="18860">MKLYLPNNCLNMKKILLLTCIILISNISFAQKGSREKVKAFKVAYITEKLELSSTEAQEFWPLYNAHQETISKLRMQKRKIIRALKEVNANQQDLSDEEATKYLDNHFKLEEQKHLSRKKLLTDLKKVISSKKILKLIKAETDFNKRILEKIKEKRKRGN</sequence>
<reference evidence="2 3" key="1">
    <citation type="submission" date="2016-01" db="EMBL/GenBank/DDBJ databases">
        <title>The draft genome sequence of Aquimarina sp. RZW4-3-2.</title>
        <authorList>
            <person name="Wang Y."/>
        </authorList>
    </citation>
    <scope>NUCLEOTIDE SEQUENCE [LARGE SCALE GENOMIC DNA]</scope>
    <source>
        <strain evidence="2 3">RZW4-3-2</strain>
    </source>
</reference>
<evidence type="ECO:0000256" key="1">
    <source>
        <dbReference type="SAM" id="Coils"/>
    </source>
</evidence>
<evidence type="ECO:0000313" key="3">
    <source>
        <dbReference type="Proteomes" id="UP000076715"/>
    </source>
</evidence>
<keyword evidence="3" id="KW-1185">Reference proteome</keyword>
<evidence type="ECO:0000313" key="2">
    <source>
        <dbReference type="EMBL" id="KZS38626.1"/>
    </source>
</evidence>
<name>A0A162XGQ3_9FLAO</name>
<dbReference type="AlphaFoldDB" id="A0A162XGQ3"/>
<protein>
    <recommendedName>
        <fullName evidence="4">Sensor of ECF-type sigma factor</fullName>
    </recommendedName>
</protein>
<organism evidence="2 3">
    <name type="scientific">Aquimarina aggregata</name>
    <dbReference type="NCBI Taxonomy" id="1642818"/>
    <lineage>
        <taxon>Bacteria</taxon>
        <taxon>Pseudomonadati</taxon>
        <taxon>Bacteroidota</taxon>
        <taxon>Flavobacteriia</taxon>
        <taxon>Flavobacteriales</taxon>
        <taxon>Flavobacteriaceae</taxon>
        <taxon>Aquimarina</taxon>
    </lineage>
</organism>
<comment type="caution">
    <text evidence="2">The sequence shown here is derived from an EMBL/GenBank/DDBJ whole genome shotgun (WGS) entry which is preliminary data.</text>
</comment>
<evidence type="ECO:0008006" key="4">
    <source>
        <dbReference type="Google" id="ProtNLM"/>
    </source>
</evidence>
<keyword evidence="1" id="KW-0175">Coiled coil</keyword>
<gene>
    <name evidence="2" type="ORF">AWE51_13590</name>
</gene>
<proteinExistence type="predicted"/>
<accession>A0A162XGQ3</accession>
<dbReference type="STRING" id="1642818.AWE51_13590"/>
<dbReference type="Proteomes" id="UP000076715">
    <property type="component" value="Unassembled WGS sequence"/>
</dbReference>
<dbReference type="EMBL" id="LQRT01000046">
    <property type="protein sequence ID" value="KZS38626.1"/>
    <property type="molecule type" value="Genomic_DNA"/>
</dbReference>
<feature type="coiled-coil region" evidence="1">
    <location>
        <begin position="71"/>
        <end position="98"/>
    </location>
</feature>